<feature type="region of interest" description="Disordered" evidence="1">
    <location>
        <begin position="117"/>
        <end position="136"/>
    </location>
</feature>
<dbReference type="AlphaFoldDB" id="A0A8J6HEG7"/>
<dbReference type="Proteomes" id="UP000719412">
    <property type="component" value="Unassembled WGS sequence"/>
</dbReference>
<accession>A0A8J6HEG7</accession>
<reference evidence="2" key="2">
    <citation type="submission" date="2021-08" db="EMBL/GenBank/DDBJ databases">
        <authorList>
            <person name="Eriksson T."/>
        </authorList>
    </citation>
    <scope>NUCLEOTIDE SEQUENCE</scope>
    <source>
        <strain evidence="2">Stoneville</strain>
        <tissue evidence="2">Whole head</tissue>
    </source>
</reference>
<evidence type="ECO:0000313" key="2">
    <source>
        <dbReference type="EMBL" id="KAH0812938.1"/>
    </source>
</evidence>
<keyword evidence="3" id="KW-1185">Reference proteome</keyword>
<name>A0A8J6HEG7_TENMO</name>
<protein>
    <submittedName>
        <fullName evidence="2">Uncharacterized protein</fullName>
    </submittedName>
</protein>
<evidence type="ECO:0000256" key="1">
    <source>
        <dbReference type="SAM" id="MobiDB-lite"/>
    </source>
</evidence>
<reference evidence="2" key="1">
    <citation type="journal article" date="2020" name="J Insects Food Feed">
        <title>The yellow mealworm (Tenebrio molitor) genome: a resource for the emerging insects as food and feed industry.</title>
        <authorList>
            <person name="Eriksson T."/>
            <person name="Andere A."/>
            <person name="Kelstrup H."/>
            <person name="Emery V."/>
            <person name="Picard C."/>
        </authorList>
    </citation>
    <scope>NUCLEOTIDE SEQUENCE</scope>
    <source>
        <strain evidence="2">Stoneville</strain>
        <tissue evidence="2">Whole head</tissue>
    </source>
</reference>
<comment type="caution">
    <text evidence="2">The sequence shown here is derived from an EMBL/GenBank/DDBJ whole genome shotgun (WGS) entry which is preliminary data.</text>
</comment>
<evidence type="ECO:0000313" key="3">
    <source>
        <dbReference type="Proteomes" id="UP000719412"/>
    </source>
</evidence>
<proteinExistence type="predicted"/>
<dbReference type="EMBL" id="JABDTM020025699">
    <property type="protein sequence ID" value="KAH0812938.1"/>
    <property type="molecule type" value="Genomic_DNA"/>
</dbReference>
<feature type="compositionally biased region" description="Basic residues" evidence="1">
    <location>
        <begin position="119"/>
        <end position="133"/>
    </location>
</feature>
<organism evidence="2 3">
    <name type="scientific">Tenebrio molitor</name>
    <name type="common">Yellow mealworm beetle</name>
    <dbReference type="NCBI Taxonomy" id="7067"/>
    <lineage>
        <taxon>Eukaryota</taxon>
        <taxon>Metazoa</taxon>
        <taxon>Ecdysozoa</taxon>
        <taxon>Arthropoda</taxon>
        <taxon>Hexapoda</taxon>
        <taxon>Insecta</taxon>
        <taxon>Pterygota</taxon>
        <taxon>Neoptera</taxon>
        <taxon>Endopterygota</taxon>
        <taxon>Coleoptera</taxon>
        <taxon>Polyphaga</taxon>
        <taxon>Cucujiformia</taxon>
        <taxon>Tenebrionidae</taxon>
        <taxon>Tenebrio</taxon>
    </lineage>
</organism>
<gene>
    <name evidence="2" type="ORF">GEV33_009853</name>
</gene>
<sequence length="230" mass="26546">MSRFGIASLENIDKEVDSITPANSKRSKNSVWGQFQCFCKERNYKFEKSSSKDELANMLKDWGFNMKRKDGEDYKESVVKITWNFTAKQLQEFYYKEHNVKFDPFADVEFSSARAARDAKRRNLQTDPKKRKLSSAAISKQEMERMVEMCDENTPTGLQKKFFLIAGYELAWRGEAGASCLHHFSEEKNNEGRIEYNPVFTKTCQGGAKKLADSKWLITNANSPEICPVR</sequence>